<comment type="caution">
    <text evidence="2">The sequence shown here is derived from an EMBL/GenBank/DDBJ whole genome shotgun (WGS) entry which is preliminary data.</text>
</comment>
<name>A0A5B7G4X8_PORTR</name>
<evidence type="ECO:0000313" key="2">
    <source>
        <dbReference type="EMBL" id="MPC52619.1"/>
    </source>
</evidence>
<organism evidence="2 3">
    <name type="scientific">Portunus trituberculatus</name>
    <name type="common">Swimming crab</name>
    <name type="synonym">Neptunus trituberculatus</name>
    <dbReference type="NCBI Taxonomy" id="210409"/>
    <lineage>
        <taxon>Eukaryota</taxon>
        <taxon>Metazoa</taxon>
        <taxon>Ecdysozoa</taxon>
        <taxon>Arthropoda</taxon>
        <taxon>Crustacea</taxon>
        <taxon>Multicrustacea</taxon>
        <taxon>Malacostraca</taxon>
        <taxon>Eumalacostraca</taxon>
        <taxon>Eucarida</taxon>
        <taxon>Decapoda</taxon>
        <taxon>Pleocyemata</taxon>
        <taxon>Brachyura</taxon>
        <taxon>Eubrachyura</taxon>
        <taxon>Portunoidea</taxon>
        <taxon>Portunidae</taxon>
        <taxon>Portuninae</taxon>
        <taxon>Portunus</taxon>
    </lineage>
</organism>
<evidence type="ECO:0000313" key="3">
    <source>
        <dbReference type="Proteomes" id="UP000324222"/>
    </source>
</evidence>
<dbReference type="EMBL" id="VSRR010011022">
    <property type="protein sequence ID" value="MPC52619.1"/>
    <property type="molecule type" value="Genomic_DNA"/>
</dbReference>
<accession>A0A5B7G4X8</accession>
<feature type="compositionally biased region" description="Polar residues" evidence="1">
    <location>
        <begin position="109"/>
        <end position="123"/>
    </location>
</feature>
<feature type="region of interest" description="Disordered" evidence="1">
    <location>
        <begin position="109"/>
        <end position="129"/>
    </location>
</feature>
<reference evidence="2 3" key="1">
    <citation type="submission" date="2019-05" db="EMBL/GenBank/DDBJ databases">
        <title>Another draft genome of Portunus trituberculatus and its Hox gene families provides insights of decapod evolution.</title>
        <authorList>
            <person name="Jeong J.-H."/>
            <person name="Song I."/>
            <person name="Kim S."/>
            <person name="Choi T."/>
            <person name="Kim D."/>
            <person name="Ryu S."/>
            <person name="Kim W."/>
        </authorList>
    </citation>
    <scope>NUCLEOTIDE SEQUENCE [LARGE SCALE GENOMIC DNA]</scope>
    <source>
        <tissue evidence="2">Muscle</tissue>
    </source>
</reference>
<dbReference type="AlphaFoldDB" id="A0A5B7G4X8"/>
<dbReference type="Proteomes" id="UP000324222">
    <property type="component" value="Unassembled WGS sequence"/>
</dbReference>
<sequence length="129" mass="14058">MTLTHSHHDDGTTSALLHITAPSHGHHSSWPNAPLILAKTPMTHAHRLISPQRLSARVQLTYHTISGVADHSHALIRIQFTCGRLGVQVAQHRGAPHCLWGTQDDGNLSSAGANEELNGNTHRPFSEHD</sequence>
<proteinExistence type="predicted"/>
<evidence type="ECO:0000256" key="1">
    <source>
        <dbReference type="SAM" id="MobiDB-lite"/>
    </source>
</evidence>
<protein>
    <submittedName>
        <fullName evidence="2">Uncharacterized protein</fullName>
    </submittedName>
</protein>
<keyword evidence="3" id="KW-1185">Reference proteome</keyword>
<gene>
    <name evidence="2" type="ORF">E2C01_046492</name>
</gene>